<accession>A0A8S9ZCZ8</accession>
<keyword evidence="1" id="KW-0472">Membrane</keyword>
<evidence type="ECO:0000313" key="3">
    <source>
        <dbReference type="Proteomes" id="UP000605970"/>
    </source>
</evidence>
<dbReference type="SUPFAM" id="SSF90112">
    <property type="entry name" value="Neurotransmitter-gated ion-channel transmembrane pore"/>
    <property type="match status" value="1"/>
</dbReference>
<keyword evidence="1" id="KW-1133">Transmembrane helix</keyword>
<dbReference type="GO" id="GO:0006811">
    <property type="term" value="P:monoatomic ion transport"/>
    <property type="evidence" value="ECO:0007669"/>
    <property type="project" value="InterPro"/>
</dbReference>
<keyword evidence="3" id="KW-1185">Reference proteome</keyword>
<sequence>MLQYLNKSNKNNKNNLLTKKSTHFNSLYELSLINEKQTKNNIYSKKVGKIETNPLITNHFLRQGFLYSRKGLAIDRISRWLFPLTFTIWNSFYWIYYLYYK</sequence>
<dbReference type="AlphaFoldDB" id="A0A8S9ZCZ8"/>
<dbReference type="InterPro" id="IPR038050">
    <property type="entry name" value="Neuro_actylchol_rec"/>
</dbReference>
<comment type="caution">
    <text evidence="2">The sequence shown here is derived from an EMBL/GenBank/DDBJ whole genome shotgun (WGS) entry which is preliminary data.</text>
</comment>
<gene>
    <name evidence="2" type="ORF">Mgra_00010265</name>
</gene>
<name>A0A8S9ZCZ8_9BILA</name>
<dbReference type="Gene3D" id="1.20.58.390">
    <property type="entry name" value="Neurotransmitter-gated ion-channel transmembrane domain"/>
    <property type="match status" value="1"/>
</dbReference>
<protein>
    <submittedName>
        <fullName evidence="2">Uncharacterized protein</fullName>
    </submittedName>
</protein>
<keyword evidence="1" id="KW-0812">Transmembrane</keyword>
<dbReference type="EMBL" id="JABEBT010000253">
    <property type="protein sequence ID" value="KAF7623406.1"/>
    <property type="molecule type" value="Genomic_DNA"/>
</dbReference>
<feature type="transmembrane region" description="Helical" evidence="1">
    <location>
        <begin position="80"/>
        <end position="99"/>
    </location>
</feature>
<dbReference type="InterPro" id="IPR036719">
    <property type="entry name" value="Neuro-gated_channel_TM_sf"/>
</dbReference>
<reference evidence="2" key="1">
    <citation type="journal article" date="2020" name="Ecol. Evol.">
        <title>Genome structure and content of the rice root-knot nematode (Meloidogyne graminicola).</title>
        <authorList>
            <person name="Phan N.T."/>
            <person name="Danchin E.G.J."/>
            <person name="Klopp C."/>
            <person name="Perfus-Barbeoch L."/>
            <person name="Kozlowski D.K."/>
            <person name="Koutsovoulos G.D."/>
            <person name="Lopez-Roques C."/>
            <person name="Bouchez O."/>
            <person name="Zahm M."/>
            <person name="Besnard G."/>
            <person name="Bellafiore S."/>
        </authorList>
    </citation>
    <scope>NUCLEOTIDE SEQUENCE</scope>
    <source>
        <strain evidence="2">VN-18</strain>
    </source>
</reference>
<dbReference type="GO" id="GO:0016020">
    <property type="term" value="C:membrane"/>
    <property type="evidence" value="ECO:0007669"/>
    <property type="project" value="InterPro"/>
</dbReference>
<evidence type="ECO:0000256" key="1">
    <source>
        <dbReference type="SAM" id="Phobius"/>
    </source>
</evidence>
<evidence type="ECO:0000313" key="2">
    <source>
        <dbReference type="EMBL" id="KAF7623406.1"/>
    </source>
</evidence>
<dbReference type="Proteomes" id="UP000605970">
    <property type="component" value="Unassembled WGS sequence"/>
</dbReference>
<proteinExistence type="predicted"/>
<organism evidence="2 3">
    <name type="scientific">Meloidogyne graminicola</name>
    <dbReference type="NCBI Taxonomy" id="189291"/>
    <lineage>
        <taxon>Eukaryota</taxon>
        <taxon>Metazoa</taxon>
        <taxon>Ecdysozoa</taxon>
        <taxon>Nematoda</taxon>
        <taxon>Chromadorea</taxon>
        <taxon>Rhabditida</taxon>
        <taxon>Tylenchina</taxon>
        <taxon>Tylenchomorpha</taxon>
        <taxon>Tylenchoidea</taxon>
        <taxon>Meloidogynidae</taxon>
        <taxon>Meloidogyninae</taxon>
        <taxon>Meloidogyne</taxon>
    </lineage>
</organism>
<dbReference type="OrthoDB" id="8890589at2759"/>